<dbReference type="PANTHER" id="PTHR24221:SF654">
    <property type="entry name" value="ATP-BINDING CASSETTE SUB-FAMILY B MEMBER 6"/>
    <property type="match status" value="1"/>
</dbReference>
<dbReference type="PROSITE" id="PS50893">
    <property type="entry name" value="ABC_TRANSPORTER_2"/>
    <property type="match status" value="1"/>
</dbReference>
<comment type="subcellular location">
    <subcellularLocation>
        <location evidence="1">Cell membrane</location>
        <topology evidence="1">Multi-pass membrane protein</topology>
    </subcellularLocation>
</comment>
<dbReference type="SMART" id="SM00382">
    <property type="entry name" value="AAA"/>
    <property type="match status" value="1"/>
</dbReference>
<dbReference type="InterPro" id="IPR003439">
    <property type="entry name" value="ABC_transporter-like_ATP-bd"/>
</dbReference>
<evidence type="ECO:0000256" key="3">
    <source>
        <dbReference type="ARBA" id="ARBA00022741"/>
    </source>
</evidence>
<evidence type="ECO:0000313" key="10">
    <source>
        <dbReference type="Proteomes" id="UP001597180"/>
    </source>
</evidence>
<dbReference type="InterPro" id="IPR027417">
    <property type="entry name" value="P-loop_NTPase"/>
</dbReference>
<organism evidence="9 10">
    <name type="scientific">Paenibacillus vulneris</name>
    <dbReference type="NCBI Taxonomy" id="1133364"/>
    <lineage>
        <taxon>Bacteria</taxon>
        <taxon>Bacillati</taxon>
        <taxon>Bacillota</taxon>
        <taxon>Bacilli</taxon>
        <taxon>Bacillales</taxon>
        <taxon>Paenibacillaceae</taxon>
        <taxon>Paenibacillus</taxon>
    </lineage>
</organism>
<evidence type="ECO:0000259" key="8">
    <source>
        <dbReference type="PROSITE" id="PS50893"/>
    </source>
</evidence>
<dbReference type="CDD" id="cd03228">
    <property type="entry name" value="ABCC_MRP_Like"/>
    <property type="match status" value="1"/>
</dbReference>
<feature type="transmembrane region" description="Helical" evidence="7">
    <location>
        <begin position="20"/>
        <end position="42"/>
    </location>
</feature>
<dbReference type="Proteomes" id="UP001597180">
    <property type="component" value="Unassembled WGS sequence"/>
</dbReference>
<evidence type="ECO:0000256" key="2">
    <source>
        <dbReference type="ARBA" id="ARBA00022692"/>
    </source>
</evidence>
<dbReference type="Pfam" id="PF00005">
    <property type="entry name" value="ABC_tran"/>
    <property type="match status" value="1"/>
</dbReference>
<dbReference type="GO" id="GO:0005524">
    <property type="term" value="F:ATP binding"/>
    <property type="evidence" value="ECO:0007669"/>
    <property type="project" value="UniProtKB-KW"/>
</dbReference>
<dbReference type="Gene3D" id="1.20.1560.10">
    <property type="entry name" value="ABC transporter type 1, transmembrane domain"/>
    <property type="match status" value="1"/>
</dbReference>
<keyword evidence="4 9" id="KW-0067">ATP-binding</keyword>
<evidence type="ECO:0000256" key="7">
    <source>
        <dbReference type="SAM" id="Phobius"/>
    </source>
</evidence>
<name>A0ABW3UV30_9BACL</name>
<keyword evidence="3" id="KW-0547">Nucleotide-binding</keyword>
<dbReference type="EMBL" id="JBHTLU010000043">
    <property type="protein sequence ID" value="MFD1224226.1"/>
    <property type="molecule type" value="Genomic_DNA"/>
</dbReference>
<keyword evidence="5 7" id="KW-1133">Transmembrane helix</keyword>
<sequence length="465" mass="51545">MNGYSYIQQLIQSVLLLSILAYFGQWAIVLFFLIALPIQLPLRSYAARKAERLQHQQIPERRRAHYLAQLMTSRIPAKEIRLLDLGSYFQASWMRLHTKSSKETVRQRIKEQLLQLPSELAVTFVRAAMAAIVVLVAVQRGNTAGEVALLLQIAITLGGLWPGLLDLHASLKQQSLRWDELQQYLQLEEDKVHVPSYPSGGISEARAGSQRSAATEAALKVERLTFTYEGRDTPALEDITFQAAAGEKMAIVGENGSGKSTLVKLLMGLYLPQSGSVEYYSQAGTLLSATEASGCFTAVLQDFTKMNLSVREQIAIGSIGRLHDDPALLAALRQANAHTWGLGLDERIGPEFDGRELSGGQWQSLAAGRAYIREGSILFFDEPTSALDPLAEKAAITDFLRIAGKRTAFLVTHRLGAARMADRILVLQNGRLIEQGTHDQLMTACGEYERLYRMQASWYQEGVVR</sequence>
<proteinExistence type="predicted"/>
<dbReference type="InterPro" id="IPR036640">
    <property type="entry name" value="ABC1_TM_sf"/>
</dbReference>
<dbReference type="SUPFAM" id="SSF52540">
    <property type="entry name" value="P-loop containing nucleoside triphosphate hydrolases"/>
    <property type="match status" value="1"/>
</dbReference>
<gene>
    <name evidence="9" type="ORF">ACFQ4B_29390</name>
</gene>
<keyword evidence="6 7" id="KW-0472">Membrane</keyword>
<evidence type="ECO:0000313" key="9">
    <source>
        <dbReference type="EMBL" id="MFD1224226.1"/>
    </source>
</evidence>
<evidence type="ECO:0000256" key="5">
    <source>
        <dbReference type="ARBA" id="ARBA00022989"/>
    </source>
</evidence>
<accession>A0ABW3UV30</accession>
<dbReference type="Gene3D" id="3.40.50.300">
    <property type="entry name" value="P-loop containing nucleotide triphosphate hydrolases"/>
    <property type="match status" value="1"/>
</dbReference>
<keyword evidence="10" id="KW-1185">Reference proteome</keyword>
<evidence type="ECO:0000256" key="1">
    <source>
        <dbReference type="ARBA" id="ARBA00004651"/>
    </source>
</evidence>
<comment type="caution">
    <text evidence="9">The sequence shown here is derived from an EMBL/GenBank/DDBJ whole genome shotgun (WGS) entry which is preliminary data.</text>
</comment>
<evidence type="ECO:0000256" key="6">
    <source>
        <dbReference type="ARBA" id="ARBA00023136"/>
    </source>
</evidence>
<dbReference type="InterPro" id="IPR039421">
    <property type="entry name" value="Type_1_exporter"/>
</dbReference>
<feature type="domain" description="ABC transporter" evidence="8">
    <location>
        <begin position="219"/>
        <end position="454"/>
    </location>
</feature>
<dbReference type="InterPro" id="IPR003593">
    <property type="entry name" value="AAA+_ATPase"/>
</dbReference>
<dbReference type="SUPFAM" id="SSF90123">
    <property type="entry name" value="ABC transporter transmembrane region"/>
    <property type="match status" value="1"/>
</dbReference>
<dbReference type="RefSeq" id="WP_345590667.1">
    <property type="nucleotide sequence ID" value="NZ_BAABJG010000023.1"/>
</dbReference>
<protein>
    <submittedName>
        <fullName evidence="9">ATP-binding cassette domain-containing protein</fullName>
    </submittedName>
</protein>
<keyword evidence="2 7" id="KW-0812">Transmembrane</keyword>
<reference evidence="10" key="1">
    <citation type="journal article" date="2019" name="Int. J. Syst. Evol. Microbiol.">
        <title>The Global Catalogue of Microorganisms (GCM) 10K type strain sequencing project: providing services to taxonomists for standard genome sequencing and annotation.</title>
        <authorList>
            <consortium name="The Broad Institute Genomics Platform"/>
            <consortium name="The Broad Institute Genome Sequencing Center for Infectious Disease"/>
            <person name="Wu L."/>
            <person name="Ma J."/>
        </authorList>
    </citation>
    <scope>NUCLEOTIDE SEQUENCE [LARGE SCALE GENOMIC DNA]</scope>
    <source>
        <strain evidence="10">CCUG 53270</strain>
    </source>
</reference>
<evidence type="ECO:0000256" key="4">
    <source>
        <dbReference type="ARBA" id="ARBA00022840"/>
    </source>
</evidence>
<dbReference type="PANTHER" id="PTHR24221">
    <property type="entry name" value="ATP-BINDING CASSETTE SUB-FAMILY B"/>
    <property type="match status" value="1"/>
</dbReference>